<gene>
    <name evidence="2" type="ORF">OL497_16575</name>
</gene>
<proteinExistence type="predicted"/>
<dbReference type="RefSeq" id="WP_264732038.1">
    <property type="nucleotide sequence ID" value="NZ_JAPDNR010000001.1"/>
</dbReference>
<evidence type="ECO:0000313" key="2">
    <source>
        <dbReference type="EMBL" id="MCW3485527.1"/>
    </source>
</evidence>
<dbReference type="InterPro" id="IPR024311">
    <property type="entry name" value="Lipocalin-like"/>
</dbReference>
<dbReference type="Proteomes" id="UP001207742">
    <property type="component" value="Unassembled WGS sequence"/>
</dbReference>
<evidence type="ECO:0000259" key="1">
    <source>
        <dbReference type="Pfam" id="PF13924"/>
    </source>
</evidence>
<evidence type="ECO:0000313" key="3">
    <source>
        <dbReference type="Proteomes" id="UP001207742"/>
    </source>
</evidence>
<comment type="caution">
    <text evidence="2">The sequence shown here is derived from an EMBL/GenBank/DDBJ whole genome shotgun (WGS) entry which is preliminary data.</text>
</comment>
<sequence>MVNLISLFKGVWKLQSYEAHTMDGERIYPWGKAARGTLVYGDQNEMSVQIMNESNIYLEKKEPHDSTDVEIRTVFNGYGAYFGHYKIEESYIIHFVTGSLNLSWIGTEQIRLYEIADDILILKSTPMILDGREVIYKLIWKKCIDEAIG</sequence>
<dbReference type="EMBL" id="JAPDNS010000002">
    <property type="protein sequence ID" value="MCW3485527.1"/>
    <property type="molecule type" value="Genomic_DNA"/>
</dbReference>
<keyword evidence="3" id="KW-1185">Reference proteome</keyword>
<name>A0ABT3ING3_9BACT</name>
<organism evidence="2 3">
    <name type="scientific">Chitinophaga nivalis</name>
    <dbReference type="NCBI Taxonomy" id="2991709"/>
    <lineage>
        <taxon>Bacteria</taxon>
        <taxon>Pseudomonadati</taxon>
        <taxon>Bacteroidota</taxon>
        <taxon>Chitinophagia</taxon>
        <taxon>Chitinophagales</taxon>
        <taxon>Chitinophagaceae</taxon>
        <taxon>Chitinophaga</taxon>
    </lineage>
</organism>
<reference evidence="2 3" key="1">
    <citation type="submission" date="2022-10" db="EMBL/GenBank/DDBJ databases">
        <title>Chitinophaga nivalis PC15 sp. nov., isolated from Pyeongchang county, South Korea.</title>
        <authorList>
            <person name="Trinh H.N."/>
        </authorList>
    </citation>
    <scope>NUCLEOTIDE SEQUENCE [LARGE SCALE GENOMIC DNA]</scope>
    <source>
        <strain evidence="2 3">PC14</strain>
    </source>
</reference>
<feature type="domain" description="Lipocalin-like" evidence="1">
    <location>
        <begin position="10"/>
        <end position="143"/>
    </location>
</feature>
<dbReference type="Pfam" id="PF13924">
    <property type="entry name" value="Lipocalin_5"/>
    <property type="match status" value="1"/>
</dbReference>
<accession>A0ABT3ING3</accession>
<protein>
    <submittedName>
        <fullName evidence="2">Lipocalin-like domain-containing protein</fullName>
    </submittedName>
</protein>